<proteinExistence type="predicted"/>
<dbReference type="AlphaFoldDB" id="A0ABD1YLT0"/>
<feature type="transmembrane region" description="Helical" evidence="1">
    <location>
        <begin position="136"/>
        <end position="163"/>
    </location>
</feature>
<feature type="transmembrane region" description="Helical" evidence="1">
    <location>
        <begin position="89"/>
        <end position="115"/>
    </location>
</feature>
<dbReference type="Proteomes" id="UP001605036">
    <property type="component" value="Unassembled WGS sequence"/>
</dbReference>
<evidence type="ECO:0000313" key="3">
    <source>
        <dbReference type="Proteomes" id="UP001605036"/>
    </source>
</evidence>
<comment type="caution">
    <text evidence="2">The sequence shown here is derived from an EMBL/GenBank/DDBJ whole genome shotgun (WGS) entry which is preliminary data.</text>
</comment>
<dbReference type="EMBL" id="JBHFFA010000004">
    <property type="protein sequence ID" value="KAL2630427.1"/>
    <property type="molecule type" value="Genomic_DNA"/>
</dbReference>
<evidence type="ECO:0000313" key="2">
    <source>
        <dbReference type="EMBL" id="KAL2630427.1"/>
    </source>
</evidence>
<evidence type="ECO:0000256" key="1">
    <source>
        <dbReference type="SAM" id="Phobius"/>
    </source>
</evidence>
<organism evidence="2 3">
    <name type="scientific">Riccia fluitans</name>
    <dbReference type="NCBI Taxonomy" id="41844"/>
    <lineage>
        <taxon>Eukaryota</taxon>
        <taxon>Viridiplantae</taxon>
        <taxon>Streptophyta</taxon>
        <taxon>Embryophyta</taxon>
        <taxon>Marchantiophyta</taxon>
        <taxon>Marchantiopsida</taxon>
        <taxon>Marchantiidae</taxon>
        <taxon>Marchantiales</taxon>
        <taxon>Ricciaceae</taxon>
        <taxon>Riccia</taxon>
    </lineage>
</organism>
<keyword evidence="3" id="KW-1185">Reference proteome</keyword>
<name>A0ABD1YLT0_9MARC</name>
<feature type="transmembrane region" description="Helical" evidence="1">
    <location>
        <begin position="225"/>
        <end position="247"/>
    </location>
</feature>
<dbReference type="PANTHER" id="PTHR33133:SF1">
    <property type="entry name" value="EXPRESSED PROTEIN-RELATED"/>
    <property type="match status" value="1"/>
</dbReference>
<reference evidence="2 3" key="1">
    <citation type="submission" date="2024-09" db="EMBL/GenBank/DDBJ databases">
        <title>Chromosome-scale assembly of Riccia fluitans.</title>
        <authorList>
            <person name="Paukszto L."/>
            <person name="Sawicki J."/>
            <person name="Karawczyk K."/>
            <person name="Piernik-Szablinska J."/>
            <person name="Szczecinska M."/>
            <person name="Mazdziarz M."/>
        </authorList>
    </citation>
    <scope>NUCLEOTIDE SEQUENCE [LARGE SCALE GENOMIC DNA]</scope>
    <source>
        <strain evidence="2">Rf_01</strain>
        <tissue evidence="2">Aerial parts of the thallus</tissue>
    </source>
</reference>
<accession>A0ABD1YLT0</accession>
<feature type="transmembrane region" description="Helical" evidence="1">
    <location>
        <begin position="175"/>
        <end position="205"/>
    </location>
</feature>
<feature type="transmembrane region" description="Helical" evidence="1">
    <location>
        <begin position="267"/>
        <end position="289"/>
    </location>
</feature>
<gene>
    <name evidence="2" type="ORF">R1flu_015113</name>
</gene>
<keyword evidence="1" id="KW-1133">Transmembrane helix</keyword>
<dbReference type="PANTHER" id="PTHR33133">
    <property type="entry name" value="OS08G0107100 PROTEIN-RELATED"/>
    <property type="match status" value="1"/>
</dbReference>
<keyword evidence="1" id="KW-0812">Transmembrane</keyword>
<sequence length="311" mass="34642">MRGKIDFHSGLGFSRHRVGQWNVFTLIRDAVKLSFRSPLPSIQFSLLLPHTILFYYLTRSYFSNISSPSAWNAFLFHQPGQVPSLLGTLLLQAILSLISSSLVIGAVLYAAGSIYQGKKLTFFEVIKLVPGLWRGLLVTSLVYLVPTLLLSFLFGLITGVLFYVTSFANPSVPVILAVLALAIVSWTIDCIIAIMFSVANCVVCFEEEYGVAAFKRARKVLHSKWGTAVGISILLFVAETLLKVVLFKELKESLVHGFEWQHLLSTTFSLIFRSYFVGFKCISWAMFYFSCMADSAEDSTHSLKDSTASMI</sequence>
<keyword evidence="1" id="KW-0472">Membrane</keyword>
<protein>
    <submittedName>
        <fullName evidence="2">Uncharacterized protein</fullName>
    </submittedName>
</protein>